<name>K2RF43_METFP</name>
<evidence type="ECO:0000256" key="1">
    <source>
        <dbReference type="SAM" id="Phobius"/>
    </source>
</evidence>
<sequence>MGSMSREQWFLMVLILIVIVLGIVTSFNAFNYNFNSTDNSTPVVANNTIPTVKFLGECDHGFVVRYGPYGNINSPVKVAYVVGVHPMEIQAHQAMMTEITSDQSLKHCYYIYQITVTKNRDDYTQGRINGQELARDYAVPDIKKGKYNMVVDVHSTKGDYPETRFISVPSDDARSLLLAHLIVQKIPWLVFYVPPFDGGPTSGPYVTIPIIQSGTPAMVYETYTYAPFNETLEHAMEFARVVDGLSL</sequence>
<keyword evidence="1" id="KW-0472">Membrane</keyword>
<feature type="transmembrane region" description="Helical" evidence="1">
    <location>
        <begin position="9"/>
        <end position="30"/>
    </location>
</feature>
<evidence type="ECO:0000313" key="3">
    <source>
        <dbReference type="Proteomes" id="UP000007360"/>
    </source>
</evidence>
<dbReference type="RefSeq" id="WP_004029589.1">
    <property type="nucleotide sequence ID" value="NZ_AMPO01000001.1"/>
</dbReference>
<organism evidence="2 3">
    <name type="scientific">Methanobacterium formicicum (strain DSM 3637 / PP1)</name>
    <dbReference type="NCBI Taxonomy" id="1204725"/>
    <lineage>
        <taxon>Archaea</taxon>
        <taxon>Methanobacteriati</taxon>
        <taxon>Methanobacteriota</taxon>
        <taxon>Methanomada group</taxon>
        <taxon>Methanobacteria</taxon>
        <taxon>Methanobacteriales</taxon>
        <taxon>Methanobacteriaceae</taxon>
        <taxon>Methanobacterium</taxon>
    </lineage>
</organism>
<dbReference type="EMBL" id="AMPO01000001">
    <property type="protein sequence ID" value="EKF87014.1"/>
    <property type="molecule type" value="Genomic_DNA"/>
</dbReference>
<accession>K2RF43</accession>
<comment type="caution">
    <text evidence="2">The sequence shown here is derived from an EMBL/GenBank/DDBJ whole genome shotgun (WGS) entry which is preliminary data.</text>
</comment>
<keyword evidence="1" id="KW-0812">Transmembrane</keyword>
<dbReference type="AlphaFoldDB" id="K2RF43"/>
<gene>
    <name evidence="2" type="ORF">A994_01970</name>
</gene>
<keyword evidence="3" id="KW-1185">Reference proteome</keyword>
<protein>
    <submittedName>
        <fullName evidence="2">Uncharacterized protein</fullName>
    </submittedName>
</protein>
<evidence type="ECO:0000313" key="2">
    <source>
        <dbReference type="EMBL" id="EKF87014.1"/>
    </source>
</evidence>
<keyword evidence="1" id="KW-1133">Transmembrane helix</keyword>
<dbReference type="PATRIC" id="fig|1204725.3.peg.396"/>
<reference evidence="2 3" key="1">
    <citation type="journal article" date="2012" name="J. Bacteriol.">
        <title>Draft genome sequence of Methanobacterium formicicum DSM 3637, an archaebacterium isolated from the methane producer amoeba Pelomyxa palustris.</title>
        <authorList>
            <person name="Gutierrez G."/>
        </authorList>
    </citation>
    <scope>NUCLEOTIDE SEQUENCE [LARGE SCALE GENOMIC DNA]</scope>
    <source>
        <strain evidence="3">DSM 3637 / PP1</strain>
    </source>
</reference>
<dbReference type="Proteomes" id="UP000007360">
    <property type="component" value="Unassembled WGS sequence"/>
</dbReference>
<proteinExistence type="predicted"/>